<dbReference type="InterPro" id="IPR036128">
    <property type="entry name" value="Plus3-like_sf"/>
</dbReference>
<dbReference type="InterPro" id="IPR004343">
    <property type="entry name" value="Plus-3_dom"/>
</dbReference>
<dbReference type="STRING" id="7234.B4GYI6"/>
<evidence type="ECO:0000313" key="8">
    <source>
        <dbReference type="Proteomes" id="UP000008744"/>
    </source>
</evidence>
<dbReference type="SUPFAM" id="SSF159042">
    <property type="entry name" value="Plus3-like"/>
    <property type="match status" value="1"/>
</dbReference>
<dbReference type="GO" id="GO:0016593">
    <property type="term" value="C:Cdc73/Paf1 complex"/>
    <property type="evidence" value="ECO:0007669"/>
    <property type="project" value="TreeGrafter"/>
</dbReference>
<keyword evidence="8" id="KW-1185">Reference proteome</keyword>
<evidence type="ECO:0000256" key="5">
    <source>
        <dbReference type="SAM" id="MobiDB-lite"/>
    </source>
</evidence>
<organism evidence="8">
    <name type="scientific">Drosophila persimilis</name>
    <name type="common">Fruit fly</name>
    <dbReference type="NCBI Taxonomy" id="7234"/>
    <lineage>
        <taxon>Eukaryota</taxon>
        <taxon>Metazoa</taxon>
        <taxon>Ecdysozoa</taxon>
        <taxon>Arthropoda</taxon>
        <taxon>Hexapoda</taxon>
        <taxon>Insecta</taxon>
        <taxon>Pterygota</taxon>
        <taxon>Neoptera</taxon>
        <taxon>Endopterygota</taxon>
        <taxon>Diptera</taxon>
        <taxon>Brachycera</taxon>
        <taxon>Muscomorpha</taxon>
        <taxon>Ephydroidea</taxon>
        <taxon>Drosophilidae</taxon>
        <taxon>Drosophila</taxon>
        <taxon>Sophophora</taxon>
    </lineage>
</organism>
<sequence length="250" mass="28403">MNSKAKLSLRIEKSRRPISEIAQELRRLKASPLRIDDEKELPKPSVSDRPVKRLDQLEPLRLTRHRITQLLVRPAFEQAVTSCFVRVNVNGQGEQPEYRIAEIVGVEELGLGYFVDGIPTNITLRLRYNSVAMLHELNDISNMAFSLPEFQLWYDCCVNQGISPPTNSLIARKKIELYNALQSEAKALAVIKQTCTLNMRPAHRGGILERHGATYPWRLQHPREATLSTPKPPSNQDEELNLESESDESA</sequence>
<dbReference type="Pfam" id="PF03126">
    <property type="entry name" value="Plus-3"/>
    <property type="match status" value="1"/>
</dbReference>
<evidence type="ECO:0000259" key="6">
    <source>
        <dbReference type="PROSITE" id="PS51360"/>
    </source>
</evidence>
<gene>
    <name evidence="7" type="primary">Dper\GL19928</name>
    <name evidence="7" type="ORF">Dper_GL19928</name>
</gene>
<evidence type="ECO:0000313" key="7">
    <source>
        <dbReference type="EMBL" id="EDW27842.1"/>
    </source>
</evidence>
<dbReference type="eggNOG" id="KOG2402">
    <property type="taxonomic scope" value="Eukaryota"/>
</dbReference>
<dbReference type="OrthoDB" id="166375at2759"/>
<dbReference type="OMA" id="WRDNCVN"/>
<dbReference type="PANTHER" id="PTHR13115:SF8">
    <property type="entry name" value="RNA POLYMERASE-ASSOCIATED PROTEIN RTF1 HOMOLOG"/>
    <property type="match status" value="1"/>
</dbReference>
<keyword evidence="4" id="KW-0539">Nucleus</keyword>
<dbReference type="EMBL" id="CH479197">
    <property type="protein sequence ID" value="EDW27842.1"/>
    <property type="molecule type" value="Genomic_DNA"/>
</dbReference>
<dbReference type="HOGENOM" id="CLU_064812_1_0_1"/>
<dbReference type="AlphaFoldDB" id="B4GYI6"/>
<dbReference type="Proteomes" id="UP000008744">
    <property type="component" value="Unassembled WGS sequence"/>
</dbReference>
<reference evidence="7 8" key="1">
    <citation type="journal article" date="2007" name="Nature">
        <title>Evolution of genes and genomes on the Drosophila phylogeny.</title>
        <authorList>
            <consortium name="Drosophila 12 Genomes Consortium"/>
            <person name="Clark A.G."/>
            <person name="Eisen M.B."/>
            <person name="Smith D.R."/>
            <person name="Bergman C.M."/>
            <person name="Oliver B."/>
            <person name="Markow T.A."/>
            <person name="Kaufman T.C."/>
            <person name="Kellis M."/>
            <person name="Gelbart W."/>
            <person name="Iyer V.N."/>
            <person name="Pollard D.A."/>
            <person name="Sackton T.B."/>
            <person name="Larracuente A.M."/>
            <person name="Singh N.D."/>
            <person name="Abad J.P."/>
            <person name="Abt D.N."/>
            <person name="Adryan B."/>
            <person name="Aguade M."/>
            <person name="Akashi H."/>
            <person name="Anderson W.W."/>
            <person name="Aquadro C.F."/>
            <person name="Ardell D.H."/>
            <person name="Arguello R."/>
            <person name="Artieri C.G."/>
            <person name="Barbash D.A."/>
            <person name="Barker D."/>
            <person name="Barsanti P."/>
            <person name="Batterham P."/>
            <person name="Batzoglou S."/>
            <person name="Begun D."/>
            <person name="Bhutkar A."/>
            <person name="Blanco E."/>
            <person name="Bosak S.A."/>
            <person name="Bradley R.K."/>
            <person name="Brand A.D."/>
            <person name="Brent M.R."/>
            <person name="Brooks A.N."/>
            <person name="Brown R.H."/>
            <person name="Butlin R.K."/>
            <person name="Caggese C."/>
            <person name="Calvi B.R."/>
            <person name="Bernardo de Carvalho A."/>
            <person name="Caspi A."/>
            <person name="Castrezana S."/>
            <person name="Celniker S.E."/>
            <person name="Chang J.L."/>
            <person name="Chapple C."/>
            <person name="Chatterji S."/>
            <person name="Chinwalla A."/>
            <person name="Civetta A."/>
            <person name="Clifton S.W."/>
            <person name="Comeron J.M."/>
            <person name="Costello J.C."/>
            <person name="Coyne J.A."/>
            <person name="Daub J."/>
            <person name="David R.G."/>
            <person name="Delcher A.L."/>
            <person name="Delehaunty K."/>
            <person name="Do C.B."/>
            <person name="Ebling H."/>
            <person name="Edwards K."/>
            <person name="Eickbush T."/>
            <person name="Evans J.D."/>
            <person name="Filipski A."/>
            <person name="Findeiss S."/>
            <person name="Freyhult E."/>
            <person name="Fulton L."/>
            <person name="Fulton R."/>
            <person name="Garcia A.C."/>
            <person name="Gardiner A."/>
            <person name="Garfield D.A."/>
            <person name="Garvin B.E."/>
            <person name="Gibson G."/>
            <person name="Gilbert D."/>
            <person name="Gnerre S."/>
            <person name="Godfrey J."/>
            <person name="Good R."/>
            <person name="Gotea V."/>
            <person name="Gravely B."/>
            <person name="Greenberg A.J."/>
            <person name="Griffiths-Jones S."/>
            <person name="Gross S."/>
            <person name="Guigo R."/>
            <person name="Gustafson E.A."/>
            <person name="Haerty W."/>
            <person name="Hahn M.W."/>
            <person name="Halligan D.L."/>
            <person name="Halpern A.L."/>
            <person name="Halter G.M."/>
            <person name="Han M.V."/>
            <person name="Heger A."/>
            <person name="Hillier L."/>
            <person name="Hinrichs A.S."/>
            <person name="Holmes I."/>
            <person name="Hoskins R.A."/>
            <person name="Hubisz M.J."/>
            <person name="Hultmark D."/>
            <person name="Huntley M.A."/>
            <person name="Jaffe D.B."/>
            <person name="Jagadeeshan S."/>
            <person name="Jeck W.R."/>
            <person name="Johnson J."/>
            <person name="Jones C.D."/>
            <person name="Jordan W.C."/>
            <person name="Karpen G.H."/>
            <person name="Kataoka E."/>
            <person name="Keightley P.D."/>
            <person name="Kheradpour P."/>
            <person name="Kirkness E.F."/>
            <person name="Koerich L.B."/>
            <person name="Kristiansen K."/>
            <person name="Kudrna D."/>
            <person name="Kulathinal R.J."/>
            <person name="Kumar S."/>
            <person name="Kwok R."/>
            <person name="Lander E."/>
            <person name="Langley C.H."/>
            <person name="Lapoint R."/>
            <person name="Lazzaro B.P."/>
            <person name="Lee S.J."/>
            <person name="Levesque L."/>
            <person name="Li R."/>
            <person name="Lin C.F."/>
            <person name="Lin M.F."/>
            <person name="Lindblad-Toh K."/>
            <person name="Llopart A."/>
            <person name="Long M."/>
            <person name="Low L."/>
            <person name="Lozovsky E."/>
            <person name="Lu J."/>
            <person name="Luo M."/>
            <person name="Machado C.A."/>
            <person name="Makalowski W."/>
            <person name="Marzo M."/>
            <person name="Matsuda M."/>
            <person name="Matzkin L."/>
            <person name="McAllister B."/>
            <person name="McBride C.S."/>
            <person name="McKernan B."/>
            <person name="McKernan K."/>
            <person name="Mendez-Lago M."/>
            <person name="Minx P."/>
            <person name="Mollenhauer M.U."/>
            <person name="Montooth K."/>
            <person name="Mount S.M."/>
            <person name="Mu X."/>
            <person name="Myers E."/>
            <person name="Negre B."/>
            <person name="Newfeld S."/>
            <person name="Nielsen R."/>
            <person name="Noor M.A."/>
            <person name="O'Grady P."/>
            <person name="Pachter L."/>
            <person name="Papaceit M."/>
            <person name="Parisi M.J."/>
            <person name="Parisi M."/>
            <person name="Parts L."/>
            <person name="Pedersen J.S."/>
            <person name="Pesole G."/>
            <person name="Phillippy A.M."/>
            <person name="Ponting C.P."/>
            <person name="Pop M."/>
            <person name="Porcelli D."/>
            <person name="Powell J.R."/>
            <person name="Prohaska S."/>
            <person name="Pruitt K."/>
            <person name="Puig M."/>
            <person name="Quesneville H."/>
            <person name="Ram K.R."/>
            <person name="Rand D."/>
            <person name="Rasmussen M.D."/>
            <person name="Reed L.K."/>
            <person name="Reenan R."/>
            <person name="Reily A."/>
            <person name="Remington K.A."/>
            <person name="Rieger T.T."/>
            <person name="Ritchie M.G."/>
            <person name="Robin C."/>
            <person name="Rogers Y.H."/>
            <person name="Rohde C."/>
            <person name="Rozas J."/>
            <person name="Rubenfield M.J."/>
            <person name="Ruiz A."/>
            <person name="Russo S."/>
            <person name="Salzberg S.L."/>
            <person name="Sanchez-Gracia A."/>
            <person name="Saranga D.J."/>
            <person name="Sato H."/>
            <person name="Schaeffer S.W."/>
            <person name="Schatz M.C."/>
            <person name="Schlenke T."/>
            <person name="Schwartz R."/>
            <person name="Segarra C."/>
            <person name="Singh R.S."/>
            <person name="Sirot L."/>
            <person name="Sirota M."/>
            <person name="Sisneros N.B."/>
            <person name="Smith C.D."/>
            <person name="Smith T.F."/>
            <person name="Spieth J."/>
            <person name="Stage D.E."/>
            <person name="Stark A."/>
            <person name="Stephan W."/>
            <person name="Strausberg R.L."/>
            <person name="Strempel S."/>
            <person name="Sturgill D."/>
            <person name="Sutton G."/>
            <person name="Sutton G.G."/>
            <person name="Tao W."/>
            <person name="Teichmann S."/>
            <person name="Tobari Y.N."/>
            <person name="Tomimura Y."/>
            <person name="Tsolas J.M."/>
            <person name="Valente V.L."/>
            <person name="Venter E."/>
            <person name="Venter J.C."/>
            <person name="Vicario S."/>
            <person name="Vieira F.G."/>
            <person name="Vilella A.J."/>
            <person name="Villasante A."/>
            <person name="Walenz B."/>
            <person name="Wang J."/>
            <person name="Wasserman M."/>
            <person name="Watts T."/>
            <person name="Wilson D."/>
            <person name="Wilson R.K."/>
            <person name="Wing R.A."/>
            <person name="Wolfner M.F."/>
            <person name="Wong A."/>
            <person name="Wong G.K."/>
            <person name="Wu C.I."/>
            <person name="Wu G."/>
            <person name="Yamamoto D."/>
            <person name="Yang H.P."/>
            <person name="Yang S.P."/>
            <person name="Yorke J.A."/>
            <person name="Yoshida K."/>
            <person name="Zdobnov E."/>
            <person name="Zhang P."/>
            <person name="Zhang Y."/>
            <person name="Zimin A.V."/>
            <person name="Baldwin J."/>
            <person name="Abdouelleil A."/>
            <person name="Abdulkadir J."/>
            <person name="Abebe A."/>
            <person name="Abera B."/>
            <person name="Abreu J."/>
            <person name="Acer S.C."/>
            <person name="Aftuck L."/>
            <person name="Alexander A."/>
            <person name="An P."/>
            <person name="Anderson E."/>
            <person name="Anderson S."/>
            <person name="Arachi H."/>
            <person name="Azer M."/>
            <person name="Bachantsang P."/>
            <person name="Barry A."/>
            <person name="Bayul T."/>
            <person name="Berlin A."/>
            <person name="Bessette D."/>
            <person name="Bloom T."/>
            <person name="Blye J."/>
            <person name="Boguslavskiy L."/>
            <person name="Bonnet C."/>
            <person name="Boukhgalter B."/>
            <person name="Bourzgui I."/>
            <person name="Brown A."/>
            <person name="Cahill P."/>
            <person name="Channer S."/>
            <person name="Cheshatsang Y."/>
            <person name="Chuda L."/>
            <person name="Citroen M."/>
            <person name="Collymore A."/>
            <person name="Cooke P."/>
            <person name="Costello M."/>
            <person name="D'Aco K."/>
            <person name="Daza R."/>
            <person name="De Haan G."/>
            <person name="DeGray S."/>
            <person name="DeMaso C."/>
            <person name="Dhargay N."/>
            <person name="Dooley K."/>
            <person name="Dooley E."/>
            <person name="Doricent M."/>
            <person name="Dorje P."/>
            <person name="Dorjee K."/>
            <person name="Dupes A."/>
            <person name="Elong R."/>
            <person name="Falk J."/>
            <person name="Farina A."/>
            <person name="Faro S."/>
            <person name="Ferguson D."/>
            <person name="Fisher S."/>
            <person name="Foley C.D."/>
            <person name="Franke A."/>
            <person name="Friedrich D."/>
            <person name="Gadbois L."/>
            <person name="Gearin G."/>
            <person name="Gearin C.R."/>
            <person name="Giannoukos G."/>
            <person name="Goode T."/>
            <person name="Graham J."/>
            <person name="Grandbois E."/>
            <person name="Grewal S."/>
            <person name="Gyaltsen K."/>
            <person name="Hafez N."/>
            <person name="Hagos B."/>
            <person name="Hall J."/>
            <person name="Henson C."/>
            <person name="Hollinger A."/>
            <person name="Honan T."/>
            <person name="Huard M.D."/>
            <person name="Hughes L."/>
            <person name="Hurhula B."/>
            <person name="Husby M.E."/>
            <person name="Kamat A."/>
            <person name="Kanga B."/>
            <person name="Kashin S."/>
            <person name="Khazanovich D."/>
            <person name="Kisner P."/>
            <person name="Lance K."/>
            <person name="Lara M."/>
            <person name="Lee W."/>
            <person name="Lennon N."/>
            <person name="Letendre F."/>
            <person name="LeVine R."/>
            <person name="Lipovsky A."/>
            <person name="Liu X."/>
            <person name="Liu J."/>
            <person name="Liu S."/>
            <person name="Lokyitsang T."/>
            <person name="Lokyitsang Y."/>
            <person name="Lubonja R."/>
            <person name="Lui A."/>
            <person name="MacDonald P."/>
            <person name="Magnisalis V."/>
            <person name="Maru K."/>
            <person name="Matthews C."/>
            <person name="McCusker W."/>
            <person name="McDonough S."/>
            <person name="Mehta T."/>
            <person name="Meldrim J."/>
            <person name="Meneus L."/>
            <person name="Mihai O."/>
            <person name="Mihalev A."/>
            <person name="Mihova T."/>
            <person name="Mittelman R."/>
            <person name="Mlenga V."/>
            <person name="Montmayeur A."/>
            <person name="Mulrain L."/>
            <person name="Navidi A."/>
            <person name="Naylor J."/>
            <person name="Negash T."/>
            <person name="Nguyen T."/>
            <person name="Nguyen N."/>
            <person name="Nicol R."/>
            <person name="Norbu C."/>
            <person name="Norbu N."/>
            <person name="Novod N."/>
            <person name="O'Neill B."/>
            <person name="Osman S."/>
            <person name="Markiewicz E."/>
            <person name="Oyono O.L."/>
            <person name="Patti C."/>
            <person name="Phunkhang P."/>
            <person name="Pierre F."/>
            <person name="Priest M."/>
            <person name="Raghuraman S."/>
            <person name="Rege F."/>
            <person name="Reyes R."/>
            <person name="Rise C."/>
            <person name="Rogov P."/>
            <person name="Ross K."/>
            <person name="Ryan E."/>
            <person name="Settipalli S."/>
            <person name="Shea T."/>
            <person name="Sherpa N."/>
            <person name="Shi L."/>
            <person name="Shih D."/>
            <person name="Sparrow T."/>
            <person name="Spaulding J."/>
            <person name="Stalker J."/>
            <person name="Stange-Thomann N."/>
            <person name="Stavropoulos S."/>
            <person name="Stone C."/>
            <person name="Strader C."/>
            <person name="Tesfaye S."/>
            <person name="Thomson T."/>
            <person name="Thoulutsang Y."/>
            <person name="Thoulutsang D."/>
            <person name="Topham K."/>
            <person name="Topping I."/>
            <person name="Tsamla T."/>
            <person name="Vassiliev H."/>
            <person name="Vo A."/>
            <person name="Wangchuk T."/>
            <person name="Wangdi T."/>
            <person name="Weiand M."/>
            <person name="Wilkinson J."/>
            <person name="Wilson A."/>
            <person name="Yadav S."/>
            <person name="Young G."/>
            <person name="Yu Q."/>
            <person name="Zembek L."/>
            <person name="Zhong D."/>
            <person name="Zimmer A."/>
            <person name="Zwirko Z."/>
            <person name="Jaffe D.B."/>
            <person name="Alvarez P."/>
            <person name="Brockman W."/>
            <person name="Butler J."/>
            <person name="Chin C."/>
            <person name="Gnerre S."/>
            <person name="Grabherr M."/>
            <person name="Kleber M."/>
            <person name="Mauceli E."/>
            <person name="MacCallum I."/>
        </authorList>
    </citation>
    <scope>NUCLEOTIDE SEQUENCE [LARGE SCALE GENOMIC DNA]</scope>
    <source>
        <strain evidence="8">MSH-3 / Tucson 14011-0111.49</strain>
    </source>
</reference>
<evidence type="ECO:0000256" key="4">
    <source>
        <dbReference type="ARBA" id="ARBA00023242"/>
    </source>
</evidence>
<accession>B4GYI6</accession>
<evidence type="ECO:0000256" key="3">
    <source>
        <dbReference type="ARBA" id="ARBA00023163"/>
    </source>
</evidence>
<comment type="subcellular location">
    <subcellularLocation>
        <location evidence="1">Nucleus</location>
    </subcellularLocation>
</comment>
<feature type="compositionally biased region" description="Acidic residues" evidence="5">
    <location>
        <begin position="236"/>
        <end position="250"/>
    </location>
</feature>
<evidence type="ECO:0000256" key="2">
    <source>
        <dbReference type="ARBA" id="ARBA00023015"/>
    </source>
</evidence>
<keyword evidence="3" id="KW-0804">Transcription</keyword>
<protein>
    <submittedName>
        <fullName evidence="7">GL19928</fullName>
    </submittedName>
</protein>
<dbReference type="PROSITE" id="PS51360">
    <property type="entry name" value="PLUS3"/>
    <property type="match status" value="1"/>
</dbReference>
<dbReference type="KEGG" id="dpe:6598474"/>
<dbReference type="SMR" id="B4GYI6"/>
<dbReference type="PANTHER" id="PTHR13115">
    <property type="entry name" value="RNA POLYMERASE-ASSOCIATED PROTEIN RTF1 HOMOLOG"/>
    <property type="match status" value="1"/>
</dbReference>
<dbReference type="SMART" id="SM00719">
    <property type="entry name" value="Plus3"/>
    <property type="match status" value="1"/>
</dbReference>
<dbReference type="PhylomeDB" id="B4GYI6"/>
<feature type="domain" description="Plus3" evidence="6">
    <location>
        <begin position="51"/>
        <end position="182"/>
    </location>
</feature>
<dbReference type="GO" id="GO:1990269">
    <property type="term" value="F:RNA polymerase II C-terminal domain phosphoserine binding"/>
    <property type="evidence" value="ECO:0007669"/>
    <property type="project" value="TreeGrafter"/>
</dbReference>
<name>B4GYI6_DROPE</name>
<feature type="region of interest" description="Disordered" evidence="5">
    <location>
        <begin position="224"/>
        <end position="250"/>
    </location>
</feature>
<dbReference type="Gene3D" id="3.90.70.200">
    <property type="entry name" value="Plus-3 domain"/>
    <property type="match status" value="1"/>
</dbReference>
<evidence type="ECO:0000256" key="1">
    <source>
        <dbReference type="ARBA" id="ARBA00004123"/>
    </source>
</evidence>
<dbReference type="GO" id="GO:0003677">
    <property type="term" value="F:DNA binding"/>
    <property type="evidence" value="ECO:0007669"/>
    <property type="project" value="InterPro"/>
</dbReference>
<proteinExistence type="predicted"/>
<keyword evidence="2" id="KW-0805">Transcription regulation</keyword>